<protein>
    <submittedName>
        <fullName evidence="2">DUF4230 domain-containing protein</fullName>
    </submittedName>
</protein>
<proteinExistence type="predicted"/>
<accession>A0AAP2UJD6</accession>
<sequence length="221" mass="25536">MNEINYKKTEENDDKESKKKKFFSKLLSLLNKRIITILVIILVLILGIIGIKKSFFTESKTTKLGFEDIGELATESCVMTEIDVVDKSRKLYGVNVPFTQTKYIYSYDVIVKAGIDFSQVDWDEAENNTVNVIVPEVKVLSKELKKDSFKVYHEEESIFTNVTLEENNKALTKLEDTALKDAIDNGLYDRAKESAKKQLKSFIKTNDKYKNYKIHFEYRGN</sequence>
<dbReference type="RefSeq" id="WP_227352323.1">
    <property type="nucleotide sequence ID" value="NZ_JAJDKX010000061.1"/>
</dbReference>
<name>A0AAP2UJD6_9FIRM</name>
<dbReference type="AlphaFoldDB" id="A0AAP2UJD6"/>
<evidence type="ECO:0000313" key="3">
    <source>
        <dbReference type="Proteomes" id="UP001204814"/>
    </source>
</evidence>
<evidence type="ECO:0000313" key="2">
    <source>
        <dbReference type="EMBL" id="MCQ5063220.1"/>
    </source>
</evidence>
<gene>
    <name evidence="2" type="ORF">NE542_15510</name>
</gene>
<reference evidence="2" key="1">
    <citation type="submission" date="2022-06" db="EMBL/GenBank/DDBJ databases">
        <title>Isolation of gut microbiota from human fecal samples.</title>
        <authorList>
            <person name="Pamer E.G."/>
            <person name="Barat B."/>
            <person name="Waligurski E."/>
            <person name="Medina S."/>
            <person name="Paddock L."/>
            <person name="Mostad J."/>
        </authorList>
    </citation>
    <scope>NUCLEOTIDE SEQUENCE</scope>
    <source>
        <strain evidence="2">DFI.6.24</strain>
    </source>
</reference>
<keyword evidence="1" id="KW-0472">Membrane</keyword>
<keyword evidence="1" id="KW-1133">Transmembrane helix</keyword>
<evidence type="ECO:0000256" key="1">
    <source>
        <dbReference type="SAM" id="Phobius"/>
    </source>
</evidence>
<feature type="transmembrane region" description="Helical" evidence="1">
    <location>
        <begin position="34"/>
        <end position="51"/>
    </location>
</feature>
<organism evidence="2 3">
    <name type="scientific">Faecalibacillus intestinalis</name>
    <dbReference type="NCBI Taxonomy" id="1982626"/>
    <lineage>
        <taxon>Bacteria</taxon>
        <taxon>Bacillati</taxon>
        <taxon>Bacillota</taxon>
        <taxon>Erysipelotrichia</taxon>
        <taxon>Erysipelotrichales</taxon>
        <taxon>Coprobacillaceae</taxon>
        <taxon>Faecalibacillus</taxon>
    </lineage>
</organism>
<dbReference type="Pfam" id="PF14014">
    <property type="entry name" value="DUF4230"/>
    <property type="match status" value="1"/>
</dbReference>
<dbReference type="InterPro" id="IPR025324">
    <property type="entry name" value="DUF4230"/>
</dbReference>
<dbReference type="Proteomes" id="UP001204814">
    <property type="component" value="Unassembled WGS sequence"/>
</dbReference>
<keyword evidence="1" id="KW-0812">Transmembrane</keyword>
<dbReference type="EMBL" id="JANGBO010000034">
    <property type="protein sequence ID" value="MCQ5063220.1"/>
    <property type="molecule type" value="Genomic_DNA"/>
</dbReference>
<comment type="caution">
    <text evidence="2">The sequence shown here is derived from an EMBL/GenBank/DDBJ whole genome shotgun (WGS) entry which is preliminary data.</text>
</comment>